<evidence type="ECO:0000256" key="1">
    <source>
        <dbReference type="SAM" id="Phobius"/>
    </source>
</evidence>
<accession>A0ABN3HQD6</accession>
<keyword evidence="1" id="KW-1133">Transmembrane helix</keyword>
<evidence type="ECO:0000313" key="3">
    <source>
        <dbReference type="Proteomes" id="UP001501170"/>
    </source>
</evidence>
<reference evidence="2 3" key="1">
    <citation type="journal article" date="2019" name="Int. J. Syst. Evol. Microbiol.">
        <title>The Global Catalogue of Microorganisms (GCM) 10K type strain sequencing project: providing services to taxonomists for standard genome sequencing and annotation.</title>
        <authorList>
            <consortium name="The Broad Institute Genomics Platform"/>
            <consortium name="The Broad Institute Genome Sequencing Center for Infectious Disease"/>
            <person name="Wu L."/>
            <person name="Ma J."/>
        </authorList>
    </citation>
    <scope>NUCLEOTIDE SEQUENCE [LARGE SCALE GENOMIC DNA]</scope>
    <source>
        <strain evidence="2 3">JCM 16227</strain>
    </source>
</reference>
<dbReference type="EMBL" id="BAAARB010000015">
    <property type="protein sequence ID" value="GAA2385708.1"/>
    <property type="molecule type" value="Genomic_DNA"/>
</dbReference>
<sequence length="81" mass="8800">MLTWENLEDRIGRNWAIVSRLVLATVLYYAVSVLYHGTVGYAGGEVFTRPLTGTAIFAGIMCIPAAAGWYVSRRFATAGDA</sequence>
<protein>
    <submittedName>
        <fullName evidence="2">Uncharacterized protein</fullName>
    </submittedName>
</protein>
<proteinExistence type="predicted"/>
<evidence type="ECO:0000313" key="2">
    <source>
        <dbReference type="EMBL" id="GAA2385708.1"/>
    </source>
</evidence>
<feature type="transmembrane region" description="Helical" evidence="1">
    <location>
        <begin position="51"/>
        <end position="71"/>
    </location>
</feature>
<dbReference type="RefSeq" id="WP_006898121.1">
    <property type="nucleotide sequence ID" value="NZ_BAAARB010000015.1"/>
</dbReference>
<organism evidence="2 3">
    <name type="scientific">Gordonia cholesterolivorans</name>
    <dbReference type="NCBI Taxonomy" id="559625"/>
    <lineage>
        <taxon>Bacteria</taxon>
        <taxon>Bacillati</taxon>
        <taxon>Actinomycetota</taxon>
        <taxon>Actinomycetes</taxon>
        <taxon>Mycobacteriales</taxon>
        <taxon>Gordoniaceae</taxon>
        <taxon>Gordonia</taxon>
    </lineage>
</organism>
<gene>
    <name evidence="2" type="ORF">GCM10009855_27350</name>
</gene>
<keyword evidence="1" id="KW-0812">Transmembrane</keyword>
<keyword evidence="1" id="KW-0472">Membrane</keyword>
<dbReference type="Proteomes" id="UP001501170">
    <property type="component" value="Unassembled WGS sequence"/>
</dbReference>
<name>A0ABN3HQD6_9ACTN</name>
<comment type="caution">
    <text evidence="2">The sequence shown here is derived from an EMBL/GenBank/DDBJ whole genome shotgun (WGS) entry which is preliminary data.</text>
</comment>
<keyword evidence="3" id="KW-1185">Reference proteome</keyword>